<gene>
    <name evidence="1" type="ORF">RUM44_011261</name>
</gene>
<dbReference type="Pfam" id="PF08695">
    <property type="entry name" value="Coa1"/>
    <property type="match status" value="1"/>
</dbReference>
<organism evidence="1 2">
    <name type="scientific">Polyplax serrata</name>
    <name type="common">Common mouse louse</name>
    <dbReference type="NCBI Taxonomy" id="468196"/>
    <lineage>
        <taxon>Eukaryota</taxon>
        <taxon>Metazoa</taxon>
        <taxon>Ecdysozoa</taxon>
        <taxon>Arthropoda</taxon>
        <taxon>Hexapoda</taxon>
        <taxon>Insecta</taxon>
        <taxon>Pterygota</taxon>
        <taxon>Neoptera</taxon>
        <taxon>Paraneoptera</taxon>
        <taxon>Psocodea</taxon>
        <taxon>Troctomorpha</taxon>
        <taxon>Phthiraptera</taxon>
        <taxon>Anoplura</taxon>
        <taxon>Polyplacidae</taxon>
        <taxon>Polyplax</taxon>
    </lineage>
</organism>
<dbReference type="InterPro" id="IPR014807">
    <property type="entry name" value="Coa1"/>
</dbReference>
<reference evidence="1 2" key="1">
    <citation type="submission" date="2023-09" db="EMBL/GenBank/DDBJ databases">
        <title>Genomes of two closely related lineages of the louse Polyplax serrata with different host specificities.</title>
        <authorList>
            <person name="Martinu J."/>
            <person name="Tarabai H."/>
            <person name="Stefka J."/>
            <person name="Hypsa V."/>
        </authorList>
    </citation>
    <scope>NUCLEOTIDE SEQUENCE [LARGE SCALE GENOMIC DNA]</scope>
    <source>
        <strain evidence="1">98ZLc_SE</strain>
    </source>
</reference>
<dbReference type="Proteomes" id="UP001359485">
    <property type="component" value="Unassembled WGS sequence"/>
</dbReference>
<protein>
    <submittedName>
        <fullName evidence="1">Uncharacterized protein</fullName>
    </submittedName>
</protein>
<sequence length="119" mass="12859">MASAITAVSASIVFGVNHKKVSNNLKSGTLYRDAYGLLMSHKACEILGKPIQEGDASFINTSWSFNGSAEFKVILNGSKNSGILFVTAVGEDEKTLELDTVHLQIGLDKTRRIVIKDSE</sequence>
<proteinExistence type="predicted"/>
<evidence type="ECO:0000313" key="1">
    <source>
        <dbReference type="EMBL" id="KAK6624402.1"/>
    </source>
</evidence>
<comment type="caution">
    <text evidence="1">The sequence shown here is derived from an EMBL/GenBank/DDBJ whole genome shotgun (WGS) entry which is preliminary data.</text>
</comment>
<accession>A0ABR1API1</accession>
<keyword evidence="2" id="KW-1185">Reference proteome</keyword>
<name>A0ABR1API1_POLSC</name>
<dbReference type="EMBL" id="JAWJWF010000046">
    <property type="protein sequence ID" value="KAK6624402.1"/>
    <property type="molecule type" value="Genomic_DNA"/>
</dbReference>
<evidence type="ECO:0000313" key="2">
    <source>
        <dbReference type="Proteomes" id="UP001359485"/>
    </source>
</evidence>